<feature type="compositionally biased region" description="Basic and acidic residues" evidence="1">
    <location>
        <begin position="573"/>
        <end position="582"/>
    </location>
</feature>
<feature type="domain" description="PORR" evidence="2">
    <location>
        <begin position="31"/>
        <end position="364"/>
    </location>
</feature>
<feature type="region of interest" description="Disordered" evidence="1">
    <location>
        <begin position="365"/>
        <end position="615"/>
    </location>
</feature>
<dbReference type="Proteomes" id="UP001227230">
    <property type="component" value="Chromosome 5"/>
</dbReference>
<dbReference type="PANTHER" id="PTHR31476:SF16">
    <property type="entry name" value="F14O23.23 PROTEIN"/>
    <property type="match status" value="1"/>
</dbReference>
<feature type="compositionally biased region" description="Basic and acidic residues" evidence="1">
    <location>
        <begin position="606"/>
        <end position="615"/>
    </location>
</feature>
<reference evidence="3 4" key="1">
    <citation type="journal article" date="2023" name="Hortic Res">
        <title>The complete reference genome for grapevine (Vitis vinifera L.) genetics and breeding.</title>
        <authorList>
            <person name="Shi X."/>
            <person name="Cao S."/>
            <person name="Wang X."/>
            <person name="Huang S."/>
            <person name="Wang Y."/>
            <person name="Liu Z."/>
            <person name="Liu W."/>
            <person name="Leng X."/>
            <person name="Peng Y."/>
            <person name="Wang N."/>
            <person name="Wang Y."/>
            <person name="Ma Z."/>
            <person name="Xu X."/>
            <person name="Zhang F."/>
            <person name="Xue H."/>
            <person name="Zhong H."/>
            <person name="Wang Y."/>
            <person name="Zhang K."/>
            <person name="Velt A."/>
            <person name="Avia K."/>
            <person name="Holtgrawe D."/>
            <person name="Grimplet J."/>
            <person name="Matus J.T."/>
            <person name="Ware D."/>
            <person name="Wu X."/>
            <person name="Wang H."/>
            <person name="Liu C."/>
            <person name="Fang Y."/>
            <person name="Rustenholz C."/>
            <person name="Cheng Z."/>
            <person name="Xiao H."/>
            <person name="Zhou Y."/>
        </authorList>
    </citation>
    <scope>NUCLEOTIDE SEQUENCE [LARGE SCALE GENOMIC DNA]</scope>
    <source>
        <strain evidence="4">cv. Pinot noir / PN40024</strain>
        <tissue evidence="3">Leaf</tissue>
    </source>
</reference>
<dbReference type="PANTHER" id="PTHR31476">
    <property type="entry name" value="PROTEIN WHAT'S THIS FACTOR 1 HOMOLOG, CHLOROPLASTIC"/>
    <property type="match status" value="1"/>
</dbReference>
<dbReference type="InterPro" id="IPR021099">
    <property type="entry name" value="PORR_domain"/>
</dbReference>
<feature type="compositionally biased region" description="Acidic residues" evidence="1">
    <location>
        <begin position="413"/>
        <end position="429"/>
    </location>
</feature>
<evidence type="ECO:0000313" key="3">
    <source>
        <dbReference type="EMBL" id="WJZ88115.1"/>
    </source>
</evidence>
<feature type="compositionally biased region" description="Basic residues" evidence="1">
    <location>
        <begin position="9"/>
        <end position="19"/>
    </location>
</feature>
<keyword evidence="4" id="KW-1185">Reference proteome</keyword>
<dbReference type="InterPro" id="IPR045040">
    <property type="entry name" value="PORR_fam"/>
</dbReference>
<name>A0ABY9C1L2_VITVI</name>
<feature type="compositionally biased region" description="Gly residues" evidence="1">
    <location>
        <begin position="468"/>
        <end position="478"/>
    </location>
</feature>
<feature type="compositionally biased region" description="Acidic residues" evidence="1">
    <location>
        <begin position="395"/>
        <end position="405"/>
    </location>
</feature>
<accession>A0ABY9C1L2</accession>
<proteinExistence type="predicted"/>
<sequence>MKFLLRSPLKPHHYHRQSRRSFGDATIKRVQDRGLEHAVEKERSLKPMLNIKNLIKSEPSKSVPISLISQNKEALGLWTRPIDFIRRFPSIFEEFLPGGIKIHPHVRLTPEVLSLDGEELSIFQTENYRKQAADRLLKLLMLSRINKIPLTIVDRLKWDLGLPQDYVETLVPEFPDYFQVTSAEDHFSGSRGMRVLELVCWSNELAISVMEKKAMAGQGGFEKGMAIAFPLHFSRGFEMDKKMKKWVDEWQKLVYISPYENASHLPPKSDESDKWAVGLLHELLHLFVPRKTDKENILCLGEYMGLRSRFKRALVNHPGIFYLSTKTGMHTVLLKEAYKRDLLIEKHPLMEMRYQYIHLMNTAKEDNKPINAPGTSPKKEQKNASDASGEKSEQVEDAESGEEYEGELHSDVEEASDDDYEDEDEDDEIETHRDAHQNVASNRRTTRKVNFDARGPLRNPVQERSGGRLPGGREGQGYPGAREGQRYPGAREAQRYPGAREGQRYPGAREGQRHPGAREGQRYPGTREGQRYPGAREGQRYPGTREGQRYPGAREGQRYPGAREGQRYPGTREGLRSGKRAEMYNGNKVRGRSSEKSNFPRSRGRSLTDKRASFQ</sequence>
<protein>
    <recommendedName>
        <fullName evidence="2">PORR domain-containing protein</fullName>
    </recommendedName>
</protein>
<feature type="compositionally biased region" description="Basic and acidic residues" evidence="1">
    <location>
        <begin position="377"/>
        <end position="394"/>
    </location>
</feature>
<dbReference type="Pfam" id="PF11955">
    <property type="entry name" value="PORR"/>
    <property type="match status" value="1"/>
</dbReference>
<evidence type="ECO:0000259" key="2">
    <source>
        <dbReference type="Pfam" id="PF11955"/>
    </source>
</evidence>
<dbReference type="EMBL" id="CP126652">
    <property type="protein sequence ID" value="WJZ88115.1"/>
    <property type="molecule type" value="Genomic_DNA"/>
</dbReference>
<evidence type="ECO:0000256" key="1">
    <source>
        <dbReference type="SAM" id="MobiDB-lite"/>
    </source>
</evidence>
<feature type="region of interest" description="Disordered" evidence="1">
    <location>
        <begin position="1"/>
        <end position="23"/>
    </location>
</feature>
<evidence type="ECO:0000313" key="4">
    <source>
        <dbReference type="Proteomes" id="UP001227230"/>
    </source>
</evidence>
<organism evidence="3 4">
    <name type="scientific">Vitis vinifera</name>
    <name type="common">Grape</name>
    <dbReference type="NCBI Taxonomy" id="29760"/>
    <lineage>
        <taxon>Eukaryota</taxon>
        <taxon>Viridiplantae</taxon>
        <taxon>Streptophyta</taxon>
        <taxon>Embryophyta</taxon>
        <taxon>Tracheophyta</taxon>
        <taxon>Spermatophyta</taxon>
        <taxon>Magnoliopsida</taxon>
        <taxon>eudicotyledons</taxon>
        <taxon>Gunneridae</taxon>
        <taxon>Pentapetalae</taxon>
        <taxon>rosids</taxon>
        <taxon>Vitales</taxon>
        <taxon>Vitaceae</taxon>
        <taxon>Viteae</taxon>
        <taxon>Vitis</taxon>
    </lineage>
</organism>
<feature type="compositionally biased region" description="Basic and acidic residues" evidence="1">
    <location>
        <begin position="510"/>
        <end position="521"/>
    </location>
</feature>
<gene>
    <name evidence="3" type="ORF">VitviT2T_007445</name>
</gene>